<keyword evidence="3" id="KW-1185">Reference proteome</keyword>
<name>A0A1G7UWZ9_9PROT</name>
<evidence type="ECO:0000259" key="1">
    <source>
        <dbReference type="Pfam" id="PF13467"/>
    </source>
</evidence>
<organism evidence="2 3">
    <name type="scientific">Limimonas halophila</name>
    <dbReference type="NCBI Taxonomy" id="1082479"/>
    <lineage>
        <taxon>Bacteria</taxon>
        <taxon>Pseudomonadati</taxon>
        <taxon>Pseudomonadota</taxon>
        <taxon>Alphaproteobacteria</taxon>
        <taxon>Rhodospirillales</taxon>
        <taxon>Rhodovibrionaceae</taxon>
        <taxon>Limimonas</taxon>
    </lineage>
</organism>
<dbReference type="RefSeq" id="WP_090022260.1">
    <property type="nucleotide sequence ID" value="NZ_FNCE01000017.1"/>
</dbReference>
<protein>
    <submittedName>
        <fullName evidence="2">Predicted DNA-binding protein, contains Ribbon-helix-helix (RHH) domain</fullName>
    </submittedName>
</protein>
<dbReference type="EMBL" id="FNCE01000017">
    <property type="protein sequence ID" value="SDG51791.1"/>
    <property type="molecule type" value="Genomic_DNA"/>
</dbReference>
<accession>A0A1G7UWZ9</accession>
<keyword evidence="2" id="KW-0238">DNA-binding</keyword>
<dbReference type="STRING" id="1082479.SAMN05216241_11731"/>
<feature type="domain" description="Ribbon-helix-helix" evidence="1">
    <location>
        <begin position="16"/>
        <end position="83"/>
    </location>
</feature>
<dbReference type="OrthoDB" id="5458732at2"/>
<sequence>MCNVIAGQDPGSYAYKTRSVRLAGYATSIRLEAQFWEILDEIAAIQGMTTPRFLARLYEEALEIHGEVSNFTSLLRNACVLYLKNPDAIRGAADAPAPGDAAAAREAAV</sequence>
<evidence type="ECO:0000313" key="3">
    <source>
        <dbReference type="Proteomes" id="UP000199415"/>
    </source>
</evidence>
<dbReference type="Proteomes" id="UP000199415">
    <property type="component" value="Unassembled WGS sequence"/>
</dbReference>
<dbReference type="GO" id="GO:0003677">
    <property type="term" value="F:DNA binding"/>
    <property type="evidence" value="ECO:0007669"/>
    <property type="project" value="UniProtKB-KW"/>
</dbReference>
<dbReference type="Gene3D" id="1.10.3990.20">
    <property type="entry name" value="protein bp1543"/>
    <property type="match status" value="1"/>
</dbReference>
<dbReference type="InterPro" id="IPR038268">
    <property type="entry name" value="RHH_sf"/>
</dbReference>
<dbReference type="InterPro" id="IPR027373">
    <property type="entry name" value="RHH_dom"/>
</dbReference>
<proteinExistence type="predicted"/>
<dbReference type="AlphaFoldDB" id="A0A1G7UWZ9"/>
<reference evidence="2 3" key="1">
    <citation type="submission" date="2016-10" db="EMBL/GenBank/DDBJ databases">
        <authorList>
            <person name="de Groot N.N."/>
        </authorList>
    </citation>
    <scope>NUCLEOTIDE SEQUENCE [LARGE SCALE GENOMIC DNA]</scope>
    <source>
        <strain evidence="2 3">DSM 25584</strain>
    </source>
</reference>
<gene>
    <name evidence="2" type="ORF">SAMN05216241_11731</name>
</gene>
<evidence type="ECO:0000313" key="2">
    <source>
        <dbReference type="EMBL" id="SDG51791.1"/>
    </source>
</evidence>
<dbReference type="Pfam" id="PF13467">
    <property type="entry name" value="RHH_4"/>
    <property type="match status" value="1"/>
</dbReference>